<protein>
    <submittedName>
        <fullName evidence="1">Uncharacterized protein</fullName>
    </submittedName>
</protein>
<organism evidence="1 2">
    <name type="scientific">Pseudazoarcus pumilus</name>
    <dbReference type="NCBI Taxonomy" id="2067960"/>
    <lineage>
        <taxon>Bacteria</taxon>
        <taxon>Pseudomonadati</taxon>
        <taxon>Pseudomonadota</taxon>
        <taxon>Betaproteobacteria</taxon>
        <taxon>Rhodocyclales</taxon>
        <taxon>Zoogloeaceae</taxon>
        <taxon>Pseudazoarcus</taxon>
    </lineage>
</organism>
<name>A0A2I6S6X2_9RHOO</name>
<dbReference type="EMBL" id="CP025682">
    <property type="protein sequence ID" value="AUN94981.1"/>
    <property type="molecule type" value="Genomic_DNA"/>
</dbReference>
<gene>
    <name evidence="1" type="ORF">C0099_08560</name>
</gene>
<keyword evidence="2" id="KW-1185">Reference proteome</keyword>
<dbReference type="AlphaFoldDB" id="A0A2I6S6X2"/>
<evidence type="ECO:0000313" key="2">
    <source>
        <dbReference type="Proteomes" id="UP000242205"/>
    </source>
</evidence>
<accession>A0A2I6S6X2</accession>
<dbReference type="KEGG" id="atw:C0099_08560"/>
<reference evidence="1 2" key="1">
    <citation type="submission" date="2018-01" db="EMBL/GenBank/DDBJ databases">
        <authorList>
            <person name="Fu G.-Y."/>
        </authorList>
    </citation>
    <scope>NUCLEOTIDE SEQUENCE [LARGE SCALE GENOMIC DNA]</scope>
    <source>
        <strain evidence="1 2">SY39</strain>
    </source>
</reference>
<dbReference type="Proteomes" id="UP000242205">
    <property type="component" value="Chromosome"/>
</dbReference>
<evidence type="ECO:0000313" key="1">
    <source>
        <dbReference type="EMBL" id="AUN94981.1"/>
    </source>
</evidence>
<sequence length="136" mass="15853">MPITIPDKIIAEAQRWELRYCQGQCSLFDAIWYHMHLGVPVPQLLFDAFSHAQMEYQEGKFSDLAEPFGVAMTKREKNRWKRVPDLSNIRFHVDGASQKGFPKTNPSYYENTAFHQVAELTGLSPQHIFDLYYKAR</sequence>
<dbReference type="RefSeq" id="WP_102247047.1">
    <property type="nucleotide sequence ID" value="NZ_CP025682.1"/>
</dbReference>
<dbReference type="OrthoDB" id="9200555at2"/>
<proteinExistence type="predicted"/>